<dbReference type="EMBL" id="WKJO01000001">
    <property type="protein sequence ID" value="MRX23105.1"/>
    <property type="molecule type" value="Genomic_DNA"/>
</dbReference>
<organism evidence="1 2">
    <name type="scientific">Haloferax litoreum</name>
    <dbReference type="NCBI Taxonomy" id="2666140"/>
    <lineage>
        <taxon>Archaea</taxon>
        <taxon>Methanobacteriati</taxon>
        <taxon>Methanobacteriota</taxon>
        <taxon>Stenosarchaea group</taxon>
        <taxon>Halobacteria</taxon>
        <taxon>Halobacteriales</taxon>
        <taxon>Haloferacaceae</taxon>
        <taxon>Haloferax</taxon>
    </lineage>
</organism>
<protein>
    <recommendedName>
        <fullName evidence="3">DUF4145 domain-containing protein</fullName>
    </recommendedName>
</protein>
<dbReference type="RefSeq" id="WP_151163532.1">
    <property type="nucleotide sequence ID" value="NZ_WKJO01000001.1"/>
</dbReference>
<proteinExistence type="predicted"/>
<evidence type="ECO:0000313" key="2">
    <source>
        <dbReference type="Proteomes" id="UP000439022"/>
    </source>
</evidence>
<sequence length="308" mass="35548">MIPFKGIVSTVVSEIQGEVIESGFPEFGLDGDYYSHEYIGLGRPTDIVVYIDVSKEFKHLYEIGELDDWISKYSRQIPVLGIEVEYNSPHQTQAEYSERTEKSGATIPIIRLLHRDNPRDTPPKKVKDKETISVDLTEPRSIRSNVCPVISTYLMELQSTKVSDVPHISQFLESIESRVFHREEVARAYKNGQTGLLIILLSVFFESHYYNKLLSKVESFRENDLPSPIIDKDTPFERILHQCWYFGIIDDSEFRIVNSIRDSRNDYAHDIELYHQIQKTPAERDGTVDQAIKLYEDILGAKRSVIED</sequence>
<accession>A0A6A8GIY4</accession>
<reference evidence="1 2" key="1">
    <citation type="submission" date="2019-11" db="EMBL/GenBank/DDBJ databases">
        <title>Whole genome sequence of Haloferax sp. MBLA0076.</title>
        <authorList>
            <person name="Seo M.-J."/>
            <person name="Cho E.-S."/>
        </authorList>
    </citation>
    <scope>NUCLEOTIDE SEQUENCE [LARGE SCALE GENOMIC DNA]</scope>
    <source>
        <strain evidence="1 2">MBLA0076</strain>
    </source>
</reference>
<dbReference type="Proteomes" id="UP000439022">
    <property type="component" value="Unassembled WGS sequence"/>
</dbReference>
<name>A0A6A8GIY4_9EURY</name>
<evidence type="ECO:0008006" key="3">
    <source>
        <dbReference type="Google" id="ProtNLM"/>
    </source>
</evidence>
<gene>
    <name evidence="1" type="ORF">GJR96_14215</name>
</gene>
<dbReference type="AlphaFoldDB" id="A0A6A8GIY4"/>
<evidence type="ECO:0000313" key="1">
    <source>
        <dbReference type="EMBL" id="MRX23105.1"/>
    </source>
</evidence>
<keyword evidence="2" id="KW-1185">Reference proteome</keyword>
<comment type="caution">
    <text evidence="1">The sequence shown here is derived from an EMBL/GenBank/DDBJ whole genome shotgun (WGS) entry which is preliminary data.</text>
</comment>